<accession>A0A392SRI9</accession>
<comment type="caution">
    <text evidence="1">The sequence shown here is derived from an EMBL/GenBank/DDBJ whole genome shotgun (WGS) entry which is preliminary data.</text>
</comment>
<name>A0A392SRI9_9FABA</name>
<evidence type="ECO:0000313" key="2">
    <source>
        <dbReference type="Proteomes" id="UP000265520"/>
    </source>
</evidence>
<evidence type="ECO:0000313" key="1">
    <source>
        <dbReference type="EMBL" id="MCI50834.1"/>
    </source>
</evidence>
<dbReference type="Proteomes" id="UP000265520">
    <property type="component" value="Unassembled WGS sequence"/>
</dbReference>
<organism evidence="1 2">
    <name type="scientific">Trifolium medium</name>
    <dbReference type="NCBI Taxonomy" id="97028"/>
    <lineage>
        <taxon>Eukaryota</taxon>
        <taxon>Viridiplantae</taxon>
        <taxon>Streptophyta</taxon>
        <taxon>Embryophyta</taxon>
        <taxon>Tracheophyta</taxon>
        <taxon>Spermatophyta</taxon>
        <taxon>Magnoliopsida</taxon>
        <taxon>eudicotyledons</taxon>
        <taxon>Gunneridae</taxon>
        <taxon>Pentapetalae</taxon>
        <taxon>rosids</taxon>
        <taxon>fabids</taxon>
        <taxon>Fabales</taxon>
        <taxon>Fabaceae</taxon>
        <taxon>Papilionoideae</taxon>
        <taxon>50 kb inversion clade</taxon>
        <taxon>NPAAA clade</taxon>
        <taxon>Hologalegina</taxon>
        <taxon>IRL clade</taxon>
        <taxon>Trifolieae</taxon>
        <taxon>Trifolium</taxon>
    </lineage>
</organism>
<feature type="non-terminal residue" evidence="1">
    <location>
        <position position="12"/>
    </location>
</feature>
<proteinExistence type="predicted"/>
<keyword evidence="2" id="KW-1185">Reference proteome</keyword>
<dbReference type="EMBL" id="LXQA010422796">
    <property type="protein sequence ID" value="MCI50834.1"/>
    <property type="molecule type" value="Genomic_DNA"/>
</dbReference>
<protein>
    <submittedName>
        <fullName evidence="1">Uncharacterized protein</fullName>
    </submittedName>
</protein>
<sequence length="12" mass="1246">MANLRRGTCGAP</sequence>
<reference evidence="1 2" key="1">
    <citation type="journal article" date="2018" name="Front. Plant Sci.">
        <title>Red Clover (Trifolium pratense) and Zigzag Clover (T. medium) - A Picture of Genomic Similarities and Differences.</title>
        <authorList>
            <person name="Dluhosova J."/>
            <person name="Istvanek J."/>
            <person name="Nedelnik J."/>
            <person name="Repkova J."/>
        </authorList>
    </citation>
    <scope>NUCLEOTIDE SEQUENCE [LARGE SCALE GENOMIC DNA]</scope>
    <source>
        <strain evidence="2">cv. 10/8</strain>
        <tissue evidence="1">Leaf</tissue>
    </source>
</reference>